<evidence type="ECO:0000313" key="2">
    <source>
        <dbReference type="EMBL" id="TYK15375.1"/>
    </source>
</evidence>
<comment type="caution">
    <text evidence="1">The sequence shown here is derived from an EMBL/GenBank/DDBJ whole genome shotgun (WGS) entry which is preliminary data.</text>
</comment>
<dbReference type="Proteomes" id="UP000321947">
    <property type="component" value="Unassembled WGS sequence"/>
</dbReference>
<organism evidence="1 3">
    <name type="scientific">Cucumis melo var. makuwa</name>
    <name type="common">Oriental melon</name>
    <dbReference type="NCBI Taxonomy" id="1194695"/>
    <lineage>
        <taxon>Eukaryota</taxon>
        <taxon>Viridiplantae</taxon>
        <taxon>Streptophyta</taxon>
        <taxon>Embryophyta</taxon>
        <taxon>Tracheophyta</taxon>
        <taxon>Spermatophyta</taxon>
        <taxon>Magnoliopsida</taxon>
        <taxon>eudicotyledons</taxon>
        <taxon>Gunneridae</taxon>
        <taxon>Pentapetalae</taxon>
        <taxon>rosids</taxon>
        <taxon>fabids</taxon>
        <taxon>Cucurbitales</taxon>
        <taxon>Cucurbitaceae</taxon>
        <taxon>Benincaseae</taxon>
        <taxon>Cucumis</taxon>
    </lineage>
</organism>
<reference evidence="3 4" key="1">
    <citation type="submission" date="2019-08" db="EMBL/GenBank/DDBJ databases">
        <title>Draft genome sequences of two oriental melons (Cucumis melo L. var makuwa).</title>
        <authorList>
            <person name="Kwon S.-Y."/>
        </authorList>
    </citation>
    <scope>NUCLEOTIDE SEQUENCE [LARGE SCALE GENOMIC DNA]</scope>
    <source>
        <strain evidence="4">cv. Chang Bougi</strain>
        <strain evidence="3">cv. SW 3</strain>
        <tissue evidence="1">Leaf</tissue>
    </source>
</reference>
<sequence length="111" mass="12738">MINGMSEDFRAILDVVRNEIVDENTRLNLTMRVMANQAPAGGAIPVSRIKIPEPKPFYEARDAKALENYIFDLEQYFRVTNTTTEEAKVILATMHLSEDANLCWRSRYVDI</sequence>
<dbReference type="AlphaFoldDB" id="A0A5A7V102"/>
<dbReference type="Proteomes" id="UP000321393">
    <property type="component" value="Unassembled WGS sequence"/>
</dbReference>
<gene>
    <name evidence="2" type="ORF">E5676_scaffold571G00080</name>
    <name evidence="1" type="ORF">E6C27_scaffold89G001300</name>
</gene>
<dbReference type="GO" id="GO:0008233">
    <property type="term" value="F:peptidase activity"/>
    <property type="evidence" value="ECO:0007669"/>
    <property type="project" value="UniProtKB-KW"/>
</dbReference>
<proteinExistence type="predicted"/>
<protein>
    <submittedName>
        <fullName evidence="1">Senescence-specific cysteine protease sag39</fullName>
    </submittedName>
</protein>
<dbReference type="EMBL" id="SSTD01008511">
    <property type="protein sequence ID" value="TYK15375.1"/>
    <property type="molecule type" value="Genomic_DNA"/>
</dbReference>
<dbReference type="OrthoDB" id="1939000at2759"/>
<dbReference type="EMBL" id="SSTE01004728">
    <property type="protein sequence ID" value="KAA0061882.1"/>
    <property type="molecule type" value="Genomic_DNA"/>
</dbReference>
<keyword evidence="1" id="KW-0645">Protease</keyword>
<dbReference type="GO" id="GO:0006508">
    <property type="term" value="P:proteolysis"/>
    <property type="evidence" value="ECO:0007669"/>
    <property type="project" value="UniProtKB-KW"/>
</dbReference>
<evidence type="ECO:0000313" key="4">
    <source>
        <dbReference type="Proteomes" id="UP000321947"/>
    </source>
</evidence>
<name>A0A5A7V102_CUCMM</name>
<evidence type="ECO:0000313" key="1">
    <source>
        <dbReference type="EMBL" id="KAA0061882.1"/>
    </source>
</evidence>
<keyword evidence="1" id="KW-0378">Hydrolase</keyword>
<evidence type="ECO:0000313" key="3">
    <source>
        <dbReference type="Proteomes" id="UP000321393"/>
    </source>
</evidence>
<accession>A0A5A7V102</accession>